<sequence>WIYSCNGVLGITSAIFAIFATFVLADVRLSLLGGVELYHPTFLYAYAALILQWLSHKLLSFYWILLLVLTIGDVVVGLVWVFKLDKVKLNLRPVLSREFISKYSTDELFTRTWNAVQAIEHCCGVDGPLDYDKLSQVQSQHSSNPNSSLIIDVESSLLSLVSL</sequence>
<dbReference type="AlphaFoldDB" id="A0A226ELD7"/>
<feature type="transmembrane region" description="Helical" evidence="1">
    <location>
        <begin position="6"/>
        <end position="25"/>
    </location>
</feature>
<keyword evidence="1" id="KW-1133">Transmembrane helix</keyword>
<keyword evidence="1" id="KW-0812">Transmembrane</keyword>
<gene>
    <name evidence="2" type="ORF">Fcan01_07400</name>
</gene>
<dbReference type="Gene3D" id="1.10.1450.10">
    <property type="entry name" value="Tetraspanin"/>
    <property type="match status" value="1"/>
</dbReference>
<keyword evidence="1" id="KW-0472">Membrane</keyword>
<reference evidence="2 3" key="1">
    <citation type="submission" date="2015-12" db="EMBL/GenBank/DDBJ databases">
        <title>The genome of Folsomia candida.</title>
        <authorList>
            <person name="Faddeeva A."/>
            <person name="Derks M.F."/>
            <person name="Anvar Y."/>
            <person name="Smit S."/>
            <person name="Van Straalen N."/>
            <person name="Roelofs D."/>
        </authorList>
    </citation>
    <scope>NUCLEOTIDE SEQUENCE [LARGE SCALE GENOMIC DNA]</scope>
    <source>
        <strain evidence="2 3">VU population</strain>
        <tissue evidence="2">Whole body</tissue>
    </source>
</reference>
<feature type="transmembrane region" description="Helical" evidence="1">
    <location>
        <begin position="61"/>
        <end position="82"/>
    </location>
</feature>
<dbReference type="OrthoDB" id="10054572at2759"/>
<feature type="non-terminal residue" evidence="2">
    <location>
        <position position="1"/>
    </location>
</feature>
<evidence type="ECO:0000313" key="3">
    <source>
        <dbReference type="Proteomes" id="UP000198287"/>
    </source>
</evidence>
<dbReference type="GO" id="GO:0016020">
    <property type="term" value="C:membrane"/>
    <property type="evidence" value="ECO:0007669"/>
    <property type="project" value="InterPro"/>
</dbReference>
<protein>
    <submittedName>
        <fullName evidence="2">23 kDa integral membrane protein</fullName>
    </submittedName>
</protein>
<evidence type="ECO:0000256" key="1">
    <source>
        <dbReference type="SAM" id="Phobius"/>
    </source>
</evidence>
<accession>A0A226ELD7</accession>
<organism evidence="2 3">
    <name type="scientific">Folsomia candida</name>
    <name type="common">Springtail</name>
    <dbReference type="NCBI Taxonomy" id="158441"/>
    <lineage>
        <taxon>Eukaryota</taxon>
        <taxon>Metazoa</taxon>
        <taxon>Ecdysozoa</taxon>
        <taxon>Arthropoda</taxon>
        <taxon>Hexapoda</taxon>
        <taxon>Collembola</taxon>
        <taxon>Entomobryomorpha</taxon>
        <taxon>Isotomoidea</taxon>
        <taxon>Isotomidae</taxon>
        <taxon>Proisotominae</taxon>
        <taxon>Folsomia</taxon>
    </lineage>
</organism>
<evidence type="ECO:0000313" key="2">
    <source>
        <dbReference type="EMBL" id="OXA57947.1"/>
    </source>
</evidence>
<keyword evidence="3" id="KW-1185">Reference proteome</keyword>
<dbReference type="InterPro" id="IPR008952">
    <property type="entry name" value="Tetraspanin_EC2_sf"/>
</dbReference>
<dbReference type="SUPFAM" id="SSF48652">
    <property type="entry name" value="Tetraspanin"/>
    <property type="match status" value="1"/>
</dbReference>
<name>A0A226ELD7_FOLCA</name>
<proteinExistence type="predicted"/>
<comment type="caution">
    <text evidence="2">The sequence shown here is derived from an EMBL/GenBank/DDBJ whole genome shotgun (WGS) entry which is preliminary data.</text>
</comment>
<dbReference type="Proteomes" id="UP000198287">
    <property type="component" value="Unassembled WGS sequence"/>
</dbReference>
<dbReference type="EMBL" id="LNIX01000003">
    <property type="protein sequence ID" value="OXA57947.1"/>
    <property type="molecule type" value="Genomic_DNA"/>
</dbReference>